<evidence type="ECO:0000313" key="1">
    <source>
        <dbReference type="EMBL" id="PQV56731.1"/>
    </source>
</evidence>
<dbReference type="Proteomes" id="UP000238338">
    <property type="component" value="Unassembled WGS sequence"/>
</dbReference>
<dbReference type="InterPro" id="IPR023393">
    <property type="entry name" value="START-like_dom_sf"/>
</dbReference>
<reference evidence="1 2" key="1">
    <citation type="submission" date="2018-02" db="EMBL/GenBank/DDBJ databases">
        <title>Genomic Encyclopedia of Archaeal and Bacterial Type Strains, Phase II (KMG-II): from individual species to whole genera.</title>
        <authorList>
            <person name="Goeker M."/>
        </authorList>
    </citation>
    <scope>NUCLEOTIDE SEQUENCE [LARGE SCALE GENOMIC DNA]</scope>
    <source>
        <strain evidence="1 2">DSM 18921</strain>
    </source>
</reference>
<dbReference type="CDD" id="cd07812">
    <property type="entry name" value="SRPBCC"/>
    <property type="match status" value="1"/>
</dbReference>
<name>A0A2S8S7E0_9RHOB</name>
<proteinExistence type="predicted"/>
<dbReference type="SUPFAM" id="SSF55961">
    <property type="entry name" value="Bet v1-like"/>
    <property type="match status" value="1"/>
</dbReference>
<organism evidence="1 2">
    <name type="scientific">Albidovulum denitrificans</name>
    <dbReference type="NCBI Taxonomy" id="404881"/>
    <lineage>
        <taxon>Bacteria</taxon>
        <taxon>Pseudomonadati</taxon>
        <taxon>Pseudomonadota</taxon>
        <taxon>Alphaproteobacteria</taxon>
        <taxon>Rhodobacterales</taxon>
        <taxon>Paracoccaceae</taxon>
        <taxon>Albidovulum</taxon>
    </lineage>
</organism>
<comment type="caution">
    <text evidence="1">The sequence shown here is derived from an EMBL/GenBank/DDBJ whole genome shotgun (WGS) entry which is preliminary data.</text>
</comment>
<protein>
    <recommendedName>
        <fullName evidence="3">Polyketide cyclase/dehydrase/lipid transport protein</fullName>
    </recommendedName>
</protein>
<evidence type="ECO:0000313" key="2">
    <source>
        <dbReference type="Proteomes" id="UP000238338"/>
    </source>
</evidence>
<dbReference type="EMBL" id="PVEP01000004">
    <property type="protein sequence ID" value="PQV56731.1"/>
    <property type="molecule type" value="Genomic_DNA"/>
</dbReference>
<keyword evidence="2" id="KW-1185">Reference proteome</keyword>
<gene>
    <name evidence="1" type="ORF">LX70_02304</name>
</gene>
<evidence type="ECO:0008006" key="3">
    <source>
        <dbReference type="Google" id="ProtNLM"/>
    </source>
</evidence>
<accession>A0A2S8S7E0</accession>
<dbReference type="Gene3D" id="3.30.530.20">
    <property type="match status" value="1"/>
</dbReference>
<dbReference type="OrthoDB" id="7860307at2"/>
<dbReference type="RefSeq" id="WP_105514894.1">
    <property type="nucleotide sequence ID" value="NZ_PVEP01000004.1"/>
</dbReference>
<dbReference type="AlphaFoldDB" id="A0A2S8S7E0"/>
<sequence length="153" mass="17362">MKFSTRQDIESPIEAVFDNLSNFDAYERAALKRGLGVTRRATTEGEGAWDLQFRLRGKMRSVIVSLVRLERPEHLGFAGESRSFQIEATLTLIALSKARTRMGVELDIRPRTMSGRLLLQSLRLSKGGYSRKFEAGVQNFAKKIERNRFRPAG</sequence>